<evidence type="ECO:0000313" key="4">
    <source>
        <dbReference type="Proteomes" id="UP000243250"/>
    </source>
</evidence>
<proteinExistence type="predicted"/>
<dbReference type="RefSeq" id="WP_089877224.1">
    <property type="nucleotide sequence ID" value="NZ_FOYS01000001.1"/>
</dbReference>
<accession>A0A1I6G7B9</accession>
<gene>
    <name evidence="3" type="ORF">SAMN04488124_0973</name>
</gene>
<dbReference type="InterPro" id="IPR014048">
    <property type="entry name" value="MethylDNA_cys_MeTrfase_DNA-bd"/>
</dbReference>
<keyword evidence="3" id="KW-0808">Transferase</keyword>
<keyword evidence="3" id="KW-0489">Methyltransferase</keyword>
<dbReference type="InterPro" id="IPR036217">
    <property type="entry name" value="MethylDNA_cys_MeTrfase_DNAb"/>
</dbReference>
<dbReference type="SUPFAM" id="SSF46767">
    <property type="entry name" value="Methylated DNA-protein cysteine methyltransferase, C-terminal domain"/>
    <property type="match status" value="1"/>
</dbReference>
<dbReference type="OrthoDB" id="372118at2157"/>
<organism evidence="3 4">
    <name type="scientific">Halogeometricum limi</name>
    <dbReference type="NCBI Taxonomy" id="555875"/>
    <lineage>
        <taxon>Archaea</taxon>
        <taxon>Methanobacteriati</taxon>
        <taxon>Methanobacteriota</taxon>
        <taxon>Stenosarchaea group</taxon>
        <taxon>Halobacteria</taxon>
        <taxon>Halobacteriales</taxon>
        <taxon>Haloferacaceae</taxon>
        <taxon>Halogeometricum</taxon>
    </lineage>
</organism>
<feature type="domain" description="Methylated-DNA-[protein]-cysteine S-methyltransferase DNA binding" evidence="2">
    <location>
        <begin position="73"/>
        <end position="137"/>
    </location>
</feature>
<dbReference type="GO" id="GO:0032259">
    <property type="term" value="P:methylation"/>
    <property type="evidence" value="ECO:0007669"/>
    <property type="project" value="UniProtKB-KW"/>
</dbReference>
<sequence length="150" mass="16328">MNAGVFAREFDGLDRAVQLGVASGSVISVSFPASLPSDAEPDHPLLDRVDDYLAGSEDHFDDVPVALTVPTDHRRVLDAVRKLPYGETLELRRVMRMADLDPDDEDDVATARAALRENPVPLFVPDHRVSDASGATPDAVARQLRRLESA</sequence>
<dbReference type="Gene3D" id="1.10.10.10">
    <property type="entry name" value="Winged helix-like DNA-binding domain superfamily/Winged helix DNA-binding domain"/>
    <property type="match status" value="1"/>
</dbReference>
<dbReference type="AlphaFoldDB" id="A0A1I6G7B9"/>
<dbReference type="STRING" id="555875.SAMN04488124_0973"/>
<dbReference type="Pfam" id="PF01035">
    <property type="entry name" value="DNA_binding_1"/>
    <property type="match status" value="1"/>
</dbReference>
<dbReference type="GO" id="GO:0008168">
    <property type="term" value="F:methyltransferase activity"/>
    <property type="evidence" value="ECO:0007669"/>
    <property type="project" value="UniProtKB-KW"/>
</dbReference>
<dbReference type="EMBL" id="FOYS01000001">
    <property type="protein sequence ID" value="SFR38050.1"/>
    <property type="molecule type" value="Genomic_DNA"/>
</dbReference>
<reference evidence="4" key="1">
    <citation type="submission" date="2016-10" db="EMBL/GenBank/DDBJ databases">
        <authorList>
            <person name="Varghese N."/>
            <person name="Submissions S."/>
        </authorList>
    </citation>
    <scope>NUCLEOTIDE SEQUENCE [LARGE SCALE GENOMIC DNA]</scope>
    <source>
        <strain evidence="4">CGMCC 1.8711</strain>
    </source>
</reference>
<evidence type="ECO:0000256" key="1">
    <source>
        <dbReference type="ARBA" id="ARBA00022763"/>
    </source>
</evidence>
<dbReference type="GO" id="GO:0006281">
    <property type="term" value="P:DNA repair"/>
    <property type="evidence" value="ECO:0007669"/>
    <property type="project" value="InterPro"/>
</dbReference>
<dbReference type="Proteomes" id="UP000243250">
    <property type="component" value="Unassembled WGS sequence"/>
</dbReference>
<name>A0A1I6G7B9_9EURY</name>
<keyword evidence="4" id="KW-1185">Reference proteome</keyword>
<keyword evidence="1" id="KW-0227">DNA damage</keyword>
<evidence type="ECO:0000313" key="3">
    <source>
        <dbReference type="EMBL" id="SFR38050.1"/>
    </source>
</evidence>
<dbReference type="InterPro" id="IPR036388">
    <property type="entry name" value="WH-like_DNA-bd_sf"/>
</dbReference>
<protein>
    <submittedName>
        <fullName evidence="3">Methylated-DNA-[protein]-cysteine S-methyltransferase</fullName>
    </submittedName>
</protein>
<evidence type="ECO:0000259" key="2">
    <source>
        <dbReference type="Pfam" id="PF01035"/>
    </source>
</evidence>